<reference evidence="3" key="1">
    <citation type="submission" date="2016-10" db="EMBL/GenBank/DDBJ databases">
        <authorList>
            <person name="Varghese N."/>
            <person name="Submissions S."/>
        </authorList>
    </citation>
    <scope>NUCLEOTIDE SEQUENCE [LARGE SCALE GENOMIC DNA]</scope>
    <source>
        <strain evidence="3">CBMB127</strain>
    </source>
</reference>
<sequence>MRNQRHPEDDLPTPLRECVELLKNDSRSLSAEIEERLTKARHAALKQFAEAKQTSPFFTGIVSRVSFGHPRMMGGVAALSVFLVVGMFMLSARHSDDAMLLGEDLPVEAFVDNGFEPWHYAENI</sequence>
<evidence type="ECO:0000313" key="3">
    <source>
        <dbReference type="Proteomes" id="UP000198629"/>
    </source>
</evidence>
<accession>A0A1G9CIK0</accession>
<dbReference type="EMBL" id="FNFX01000003">
    <property type="protein sequence ID" value="SDK51470.1"/>
    <property type="molecule type" value="Genomic_DNA"/>
</dbReference>
<dbReference type="OrthoDB" id="8562153at2"/>
<evidence type="ECO:0008006" key="4">
    <source>
        <dbReference type="Google" id="ProtNLM"/>
    </source>
</evidence>
<keyword evidence="1" id="KW-0812">Transmembrane</keyword>
<proteinExistence type="predicted"/>
<name>A0A1G9CIK0_9PROT</name>
<keyword evidence="3" id="KW-1185">Reference proteome</keyword>
<evidence type="ECO:0000256" key="1">
    <source>
        <dbReference type="SAM" id="Phobius"/>
    </source>
</evidence>
<protein>
    <recommendedName>
        <fullName evidence="4">DUF3619 family protein</fullName>
    </recommendedName>
</protein>
<evidence type="ECO:0000313" key="2">
    <source>
        <dbReference type="EMBL" id="SDK51470.1"/>
    </source>
</evidence>
<organism evidence="2 3">
    <name type="scientific">Methylophilus rhizosphaerae</name>
    <dbReference type="NCBI Taxonomy" id="492660"/>
    <lineage>
        <taxon>Bacteria</taxon>
        <taxon>Pseudomonadati</taxon>
        <taxon>Pseudomonadota</taxon>
        <taxon>Betaproteobacteria</taxon>
        <taxon>Nitrosomonadales</taxon>
        <taxon>Methylophilaceae</taxon>
        <taxon>Methylophilus</taxon>
    </lineage>
</organism>
<gene>
    <name evidence="2" type="ORF">SAMN05192566_1475</name>
</gene>
<feature type="transmembrane region" description="Helical" evidence="1">
    <location>
        <begin position="72"/>
        <end position="90"/>
    </location>
</feature>
<dbReference type="STRING" id="492660.SAMN05192566_1475"/>
<dbReference type="Pfam" id="PF12279">
    <property type="entry name" value="DUF3619"/>
    <property type="match status" value="1"/>
</dbReference>
<dbReference type="AlphaFoldDB" id="A0A1G9CIK0"/>
<dbReference type="Proteomes" id="UP000198629">
    <property type="component" value="Unassembled WGS sequence"/>
</dbReference>
<keyword evidence="1" id="KW-0472">Membrane</keyword>
<dbReference type="RefSeq" id="WP_091471511.1">
    <property type="nucleotide sequence ID" value="NZ_FNFX01000003.1"/>
</dbReference>
<dbReference type="InterPro" id="IPR022064">
    <property type="entry name" value="DUF3619"/>
</dbReference>
<keyword evidence="1" id="KW-1133">Transmembrane helix</keyword>